<name>A0A1V9DAA4_9GAMM</name>
<evidence type="ECO:0000256" key="1">
    <source>
        <dbReference type="ARBA" id="ARBA00004651"/>
    </source>
</evidence>
<keyword evidence="10" id="KW-1185">Reference proteome</keyword>
<keyword evidence="4 7" id="KW-0812">Transmembrane</keyword>
<dbReference type="RefSeq" id="WP_081142097.1">
    <property type="nucleotide sequence ID" value="NZ_MWUE01000033.1"/>
</dbReference>
<keyword evidence="3" id="KW-1003">Cell membrane</keyword>
<accession>A0A1V9DAA4</accession>
<dbReference type="InterPro" id="IPR023090">
    <property type="entry name" value="UPF0702_alpha/beta_dom_sf"/>
</dbReference>
<dbReference type="PANTHER" id="PTHR34582:SF6">
    <property type="entry name" value="UPF0702 TRANSMEMBRANE PROTEIN YCAP"/>
    <property type="match status" value="1"/>
</dbReference>
<feature type="domain" description="YetF C-terminal" evidence="8">
    <location>
        <begin position="102"/>
        <end position="171"/>
    </location>
</feature>
<proteinExistence type="inferred from homology"/>
<keyword evidence="5 7" id="KW-1133">Transmembrane helix</keyword>
<feature type="transmembrane region" description="Helical" evidence="7">
    <location>
        <begin position="20"/>
        <end position="41"/>
    </location>
</feature>
<keyword evidence="6 7" id="KW-0472">Membrane</keyword>
<evidence type="ECO:0000313" key="10">
    <source>
        <dbReference type="Proteomes" id="UP000192769"/>
    </source>
</evidence>
<comment type="similarity">
    <text evidence="2">Belongs to the UPF0702 family.</text>
</comment>
<sequence>MKQDEILLSDLTRIFFGQTPPIFLLEVVARALLFFVLIILAMRLVGRRVASQYTLIELSAAIALAGTIGVPLLDDKRGLLPPLLIVGGIVAVQHLLGFLSVHNRRLDRLFTGRASVALDDGRLDLSSLQSTALSREKLFSLLRGRGVQQLGQLSRVYIEPSGALTLVWSDTPRAGLAIVPENDSELRAAMRDDRYRVCTRCGQLEAPAFDARCRACDARQWAPASVALED</sequence>
<reference evidence="9 10" key="1">
    <citation type="submission" date="2017-02" db="EMBL/GenBank/DDBJ databases">
        <title>Whole genome shotgun sequence of Pantoea agglomerans strain AS1 isolated from a cycad, Zamia floridana in Central Florida, USA.</title>
        <authorList>
            <person name="Lata P."/>
            <person name="Govindarajan S."/>
            <person name="Qi F."/>
            <person name="Li J.-L."/>
            <person name="Maurya S.K."/>
            <person name="Sahoo M.K."/>
        </authorList>
    </citation>
    <scope>NUCLEOTIDE SEQUENCE [LARGE SCALE GENOMIC DNA]</scope>
    <source>
        <strain evidence="9 10">AS1</strain>
    </source>
</reference>
<organism evidence="9 10">
    <name type="scientific">Pantoea latae</name>
    <dbReference type="NCBI Taxonomy" id="1964541"/>
    <lineage>
        <taxon>Bacteria</taxon>
        <taxon>Pseudomonadati</taxon>
        <taxon>Pseudomonadota</taxon>
        <taxon>Gammaproteobacteria</taxon>
        <taxon>Enterobacterales</taxon>
        <taxon>Erwiniaceae</taxon>
        <taxon>Pantoea</taxon>
    </lineage>
</organism>
<comment type="caution">
    <text evidence="9">The sequence shown here is derived from an EMBL/GenBank/DDBJ whole genome shotgun (WGS) entry which is preliminary data.</text>
</comment>
<evidence type="ECO:0000256" key="7">
    <source>
        <dbReference type="SAM" id="Phobius"/>
    </source>
</evidence>
<evidence type="ECO:0000256" key="5">
    <source>
        <dbReference type="ARBA" id="ARBA00022989"/>
    </source>
</evidence>
<dbReference type="PANTHER" id="PTHR34582">
    <property type="entry name" value="UPF0702 TRANSMEMBRANE PROTEIN YCAP"/>
    <property type="match status" value="1"/>
</dbReference>
<gene>
    <name evidence="9" type="ORF">B2J69_21260</name>
</gene>
<dbReference type="EMBL" id="MWUE01000033">
    <property type="protein sequence ID" value="OQP30763.1"/>
    <property type="molecule type" value="Genomic_DNA"/>
</dbReference>
<feature type="transmembrane region" description="Helical" evidence="7">
    <location>
        <begin position="53"/>
        <end position="73"/>
    </location>
</feature>
<evidence type="ECO:0000256" key="2">
    <source>
        <dbReference type="ARBA" id="ARBA00006448"/>
    </source>
</evidence>
<protein>
    <recommendedName>
        <fullName evidence="8">YetF C-terminal domain-containing protein</fullName>
    </recommendedName>
</protein>
<evidence type="ECO:0000256" key="4">
    <source>
        <dbReference type="ARBA" id="ARBA00022692"/>
    </source>
</evidence>
<evidence type="ECO:0000256" key="3">
    <source>
        <dbReference type="ARBA" id="ARBA00022475"/>
    </source>
</evidence>
<dbReference type="InterPro" id="IPR007353">
    <property type="entry name" value="DUF421"/>
</dbReference>
<dbReference type="AlphaFoldDB" id="A0A1V9DAA4"/>
<dbReference type="OrthoDB" id="6538282at2"/>
<evidence type="ECO:0000256" key="6">
    <source>
        <dbReference type="ARBA" id="ARBA00023136"/>
    </source>
</evidence>
<dbReference type="Proteomes" id="UP000192769">
    <property type="component" value="Unassembled WGS sequence"/>
</dbReference>
<evidence type="ECO:0000259" key="8">
    <source>
        <dbReference type="Pfam" id="PF04239"/>
    </source>
</evidence>
<dbReference type="Pfam" id="PF04239">
    <property type="entry name" value="DUF421"/>
    <property type="match status" value="1"/>
</dbReference>
<dbReference type="GO" id="GO:0005886">
    <property type="term" value="C:plasma membrane"/>
    <property type="evidence" value="ECO:0007669"/>
    <property type="project" value="UniProtKB-SubCell"/>
</dbReference>
<evidence type="ECO:0000313" key="9">
    <source>
        <dbReference type="EMBL" id="OQP30763.1"/>
    </source>
</evidence>
<feature type="transmembrane region" description="Helical" evidence="7">
    <location>
        <begin position="79"/>
        <end position="99"/>
    </location>
</feature>
<comment type="subcellular location">
    <subcellularLocation>
        <location evidence="1">Cell membrane</location>
        <topology evidence="1">Multi-pass membrane protein</topology>
    </subcellularLocation>
</comment>
<dbReference type="Gene3D" id="3.30.240.20">
    <property type="entry name" value="bsu07140 like domains"/>
    <property type="match status" value="1"/>
</dbReference>